<name>A0ABW4FBI0_9PSEU</name>
<evidence type="ECO:0000313" key="2">
    <source>
        <dbReference type="EMBL" id="MFD1523739.1"/>
    </source>
</evidence>
<evidence type="ECO:0000259" key="1">
    <source>
        <dbReference type="Pfam" id="PF12680"/>
    </source>
</evidence>
<sequence>MAEPTTVEGRIEHIFTAWDEALGAKDLDAAMALYQPDATLESPLVCYLLGTDEGIVRGRENLRRFVEKVFSHQPANRRRFRGGFLTNGSRLTWEYPRESPEGDQMDIVEMMEIRDGLIAHHRVYWGWLGVGTLAKGDHPR</sequence>
<feature type="domain" description="SnoaL-like" evidence="1">
    <location>
        <begin position="16"/>
        <end position="121"/>
    </location>
</feature>
<evidence type="ECO:0000313" key="3">
    <source>
        <dbReference type="Proteomes" id="UP001597114"/>
    </source>
</evidence>
<protein>
    <submittedName>
        <fullName evidence="2">Nuclear transport factor 2 family protein</fullName>
    </submittedName>
</protein>
<reference evidence="3" key="1">
    <citation type="journal article" date="2019" name="Int. J. Syst. Evol. Microbiol.">
        <title>The Global Catalogue of Microorganisms (GCM) 10K type strain sequencing project: providing services to taxonomists for standard genome sequencing and annotation.</title>
        <authorList>
            <consortium name="The Broad Institute Genomics Platform"/>
            <consortium name="The Broad Institute Genome Sequencing Center for Infectious Disease"/>
            <person name="Wu L."/>
            <person name="Ma J."/>
        </authorList>
    </citation>
    <scope>NUCLEOTIDE SEQUENCE [LARGE SCALE GENOMIC DNA]</scope>
    <source>
        <strain evidence="3">CCM 7043</strain>
    </source>
</reference>
<dbReference type="InterPro" id="IPR032710">
    <property type="entry name" value="NTF2-like_dom_sf"/>
</dbReference>
<gene>
    <name evidence="2" type="ORF">ACFSJD_40080</name>
</gene>
<dbReference type="Gene3D" id="3.10.450.50">
    <property type="match status" value="1"/>
</dbReference>
<comment type="caution">
    <text evidence="2">The sequence shown here is derived from an EMBL/GenBank/DDBJ whole genome shotgun (WGS) entry which is preliminary data.</text>
</comment>
<keyword evidence="3" id="KW-1185">Reference proteome</keyword>
<dbReference type="SUPFAM" id="SSF54427">
    <property type="entry name" value="NTF2-like"/>
    <property type="match status" value="1"/>
</dbReference>
<accession>A0ABW4FBI0</accession>
<proteinExistence type="predicted"/>
<dbReference type="RefSeq" id="WP_344723347.1">
    <property type="nucleotide sequence ID" value="NZ_BAAAUS010000019.1"/>
</dbReference>
<dbReference type="InterPro" id="IPR037401">
    <property type="entry name" value="SnoaL-like"/>
</dbReference>
<dbReference type="Pfam" id="PF12680">
    <property type="entry name" value="SnoaL_2"/>
    <property type="match status" value="1"/>
</dbReference>
<dbReference type="Proteomes" id="UP001597114">
    <property type="component" value="Unassembled WGS sequence"/>
</dbReference>
<organism evidence="2 3">
    <name type="scientific">Pseudonocardia yunnanensis</name>
    <dbReference type="NCBI Taxonomy" id="58107"/>
    <lineage>
        <taxon>Bacteria</taxon>
        <taxon>Bacillati</taxon>
        <taxon>Actinomycetota</taxon>
        <taxon>Actinomycetes</taxon>
        <taxon>Pseudonocardiales</taxon>
        <taxon>Pseudonocardiaceae</taxon>
        <taxon>Pseudonocardia</taxon>
    </lineage>
</organism>
<dbReference type="EMBL" id="JBHUCO010000069">
    <property type="protein sequence ID" value="MFD1523739.1"/>
    <property type="molecule type" value="Genomic_DNA"/>
</dbReference>